<dbReference type="InParanoid" id="A0A7J7CDH7"/>
<reference evidence="5 6" key="1">
    <citation type="journal article" date="2020" name="Nat. Commun.">
        <title>Genome of Tripterygium wilfordii and identification of cytochrome P450 involved in triptolide biosynthesis.</title>
        <authorList>
            <person name="Tu L."/>
            <person name="Su P."/>
            <person name="Zhang Z."/>
            <person name="Gao L."/>
            <person name="Wang J."/>
            <person name="Hu T."/>
            <person name="Zhou J."/>
            <person name="Zhang Y."/>
            <person name="Zhao Y."/>
            <person name="Liu Y."/>
            <person name="Song Y."/>
            <person name="Tong Y."/>
            <person name="Lu Y."/>
            <person name="Yang J."/>
            <person name="Xu C."/>
            <person name="Jia M."/>
            <person name="Peters R.J."/>
            <person name="Huang L."/>
            <person name="Gao W."/>
        </authorList>
    </citation>
    <scope>NUCLEOTIDE SEQUENCE [LARGE SCALE GENOMIC DNA]</scope>
    <source>
        <strain evidence="6">cv. XIE 37</strain>
        <tissue evidence="5">Leaf</tissue>
    </source>
</reference>
<evidence type="ECO:0000256" key="1">
    <source>
        <dbReference type="ARBA" id="ARBA00022604"/>
    </source>
</evidence>
<comment type="caution">
    <text evidence="5">The sequence shown here is derived from an EMBL/GenBank/DDBJ whole genome shotgun (WGS) entry which is preliminary data.</text>
</comment>
<dbReference type="Proteomes" id="UP000593562">
    <property type="component" value="Unassembled WGS sequence"/>
</dbReference>
<dbReference type="FunCoup" id="A0A7J7CDH7">
    <property type="interactions" value="204"/>
</dbReference>
<dbReference type="InterPro" id="IPR044989">
    <property type="entry name" value="TAC1"/>
</dbReference>
<evidence type="ECO:0000313" key="6">
    <source>
        <dbReference type="Proteomes" id="UP000593562"/>
    </source>
</evidence>
<evidence type="ECO:0000256" key="3">
    <source>
        <dbReference type="ARBA" id="ARBA00026138"/>
    </source>
</evidence>
<accession>A0A7J7CDH7</accession>
<evidence type="ECO:0000256" key="4">
    <source>
        <dbReference type="SAM" id="MobiDB-lite"/>
    </source>
</evidence>
<proteinExistence type="inferred from homology"/>
<dbReference type="GO" id="GO:0001763">
    <property type="term" value="P:morphogenesis of a branching structure"/>
    <property type="evidence" value="ECO:0007669"/>
    <property type="project" value="InterPro"/>
</dbReference>
<organism evidence="5 6">
    <name type="scientific">Tripterygium wilfordii</name>
    <name type="common">Thunder God vine</name>
    <dbReference type="NCBI Taxonomy" id="458696"/>
    <lineage>
        <taxon>Eukaryota</taxon>
        <taxon>Viridiplantae</taxon>
        <taxon>Streptophyta</taxon>
        <taxon>Embryophyta</taxon>
        <taxon>Tracheophyta</taxon>
        <taxon>Spermatophyta</taxon>
        <taxon>Magnoliopsida</taxon>
        <taxon>eudicotyledons</taxon>
        <taxon>Gunneridae</taxon>
        <taxon>Pentapetalae</taxon>
        <taxon>rosids</taxon>
        <taxon>fabids</taxon>
        <taxon>Celastrales</taxon>
        <taxon>Celastraceae</taxon>
        <taxon>Tripterygium</taxon>
    </lineage>
</organism>
<dbReference type="PANTHER" id="PTHR38366">
    <property type="entry name" value="NAD-DEPENDENT PROTEIN DEACETYLASE HST1-LIKE PROTEIN"/>
    <property type="match status" value="1"/>
</dbReference>
<keyword evidence="1" id="KW-0341">Growth regulation</keyword>
<keyword evidence="6" id="KW-1185">Reference proteome</keyword>
<dbReference type="PANTHER" id="PTHR38366:SF1">
    <property type="entry name" value="PROTEIN TILLER ANGLE CONTROL 1"/>
    <property type="match status" value="1"/>
</dbReference>
<protein>
    <recommendedName>
        <fullName evidence="3">Protein TILLER ANGLE CONTROL 1</fullName>
    </recommendedName>
</protein>
<name>A0A7J7CDH7_TRIWF</name>
<evidence type="ECO:0000313" key="5">
    <source>
        <dbReference type="EMBL" id="KAF5731985.1"/>
    </source>
</evidence>
<feature type="region of interest" description="Disordered" evidence="4">
    <location>
        <begin position="87"/>
        <end position="125"/>
    </location>
</feature>
<evidence type="ECO:0000256" key="2">
    <source>
        <dbReference type="ARBA" id="ARBA00025796"/>
    </source>
</evidence>
<dbReference type="EMBL" id="JAAARO010000018">
    <property type="protein sequence ID" value="KAF5731985.1"/>
    <property type="molecule type" value="Genomic_DNA"/>
</dbReference>
<gene>
    <name evidence="5" type="ORF">HS088_TW18G00672</name>
</gene>
<sequence length="324" mass="37173">MKIFNWMHKRFHQNLQKDGFDRIVKKPDLGTTSDLERQALLKQVALVNVLDGWRDGILTIGTFGLQSFEPPTIISQKHDYLILQNQEEDDDQEETYSVDNVEDANDEDNDNKYEECEEEEEEEEMNPLMFTTFDCNFDDIESEFGANVVKPDVPLTPFYGSSEIQPDLGVAAINQRENKGERVTLADLFSADSEVKKKPKLEKIELDSGKLQGLKTKNGLSFAKKLIPLVGEDSRPIKKLNRLMRKMLKRKIHPELEGRAQKFDDQVQATEPAIACESVALLPTPAVSMFNNRLWVVLFYLLTLRQKMMRVMIVAQVLYEANVE</sequence>
<comment type="similarity">
    <text evidence="2">Belongs to the TAC family.</text>
</comment>
<dbReference type="AlphaFoldDB" id="A0A7J7CDH7"/>